<reference evidence="10 11" key="1">
    <citation type="submission" date="2019-02" db="EMBL/GenBank/DDBJ databases">
        <title>Deep-cultivation of Planctomycetes and their phenomic and genomic characterization uncovers novel biology.</title>
        <authorList>
            <person name="Wiegand S."/>
            <person name="Jogler M."/>
            <person name="Boedeker C."/>
            <person name="Pinto D."/>
            <person name="Vollmers J."/>
            <person name="Rivas-Marin E."/>
            <person name="Kohn T."/>
            <person name="Peeters S.H."/>
            <person name="Heuer A."/>
            <person name="Rast P."/>
            <person name="Oberbeckmann S."/>
            <person name="Bunk B."/>
            <person name="Jeske O."/>
            <person name="Meyerdierks A."/>
            <person name="Storesund J.E."/>
            <person name="Kallscheuer N."/>
            <person name="Luecker S."/>
            <person name="Lage O.M."/>
            <person name="Pohl T."/>
            <person name="Merkel B.J."/>
            <person name="Hornburger P."/>
            <person name="Mueller R.-W."/>
            <person name="Bruemmer F."/>
            <person name="Labrenz M."/>
            <person name="Spormann A.M."/>
            <person name="Op den Camp H."/>
            <person name="Overmann J."/>
            <person name="Amann R."/>
            <person name="Jetten M.S.M."/>
            <person name="Mascher T."/>
            <person name="Medema M.H."/>
            <person name="Devos D.P."/>
            <person name="Kaster A.-K."/>
            <person name="Ovreas L."/>
            <person name="Rohde M."/>
            <person name="Galperin M.Y."/>
            <person name="Jogler C."/>
        </authorList>
    </citation>
    <scope>NUCLEOTIDE SEQUENCE [LARGE SCALE GENOMIC DNA]</scope>
    <source>
        <strain evidence="10 11">Mal48</strain>
    </source>
</reference>
<evidence type="ECO:0000256" key="1">
    <source>
        <dbReference type="ARBA" id="ARBA00012513"/>
    </source>
</evidence>
<protein>
    <recommendedName>
        <fullName evidence="1">non-specific serine/threonine protein kinase</fullName>
        <ecNumber evidence="1">2.7.11.1</ecNumber>
    </recommendedName>
</protein>
<dbReference type="PROSITE" id="PS50011">
    <property type="entry name" value="PROTEIN_KINASE_DOM"/>
    <property type="match status" value="1"/>
</dbReference>
<keyword evidence="8" id="KW-0472">Membrane</keyword>
<dbReference type="PANTHER" id="PTHR43289">
    <property type="entry name" value="MITOGEN-ACTIVATED PROTEIN KINASE KINASE KINASE 20-RELATED"/>
    <property type="match status" value="1"/>
</dbReference>
<evidence type="ECO:0000256" key="3">
    <source>
        <dbReference type="ARBA" id="ARBA00022679"/>
    </source>
</evidence>
<feature type="transmembrane region" description="Helical" evidence="8">
    <location>
        <begin position="90"/>
        <end position="107"/>
    </location>
</feature>
<evidence type="ECO:0000256" key="6">
    <source>
        <dbReference type="ARBA" id="ARBA00022840"/>
    </source>
</evidence>
<dbReference type="AlphaFoldDB" id="A0A517QN23"/>
<feature type="transmembrane region" description="Helical" evidence="8">
    <location>
        <begin position="148"/>
        <end position="167"/>
    </location>
</feature>
<evidence type="ECO:0000313" key="10">
    <source>
        <dbReference type="EMBL" id="QDT33033.1"/>
    </source>
</evidence>
<evidence type="ECO:0000259" key="9">
    <source>
        <dbReference type="PROSITE" id="PS50011"/>
    </source>
</evidence>
<dbReference type="GO" id="GO:0004674">
    <property type="term" value="F:protein serine/threonine kinase activity"/>
    <property type="evidence" value="ECO:0007669"/>
    <property type="project" value="UniProtKB-KW"/>
</dbReference>
<keyword evidence="4 7" id="KW-0547">Nucleotide-binding</keyword>
<dbReference type="RefSeq" id="WP_145198734.1">
    <property type="nucleotide sequence ID" value="NZ_CP036267.1"/>
</dbReference>
<keyword evidence="3 10" id="KW-0808">Transferase</keyword>
<keyword evidence="6 7" id="KW-0067">ATP-binding</keyword>
<dbReference type="CDD" id="cd14014">
    <property type="entry name" value="STKc_PknB_like"/>
    <property type="match status" value="1"/>
</dbReference>
<dbReference type="InterPro" id="IPR017441">
    <property type="entry name" value="Protein_kinase_ATP_BS"/>
</dbReference>
<dbReference type="SMART" id="SM00220">
    <property type="entry name" value="S_TKc"/>
    <property type="match status" value="1"/>
</dbReference>
<dbReference type="KEGG" id="tpol:Mal48_22850"/>
<keyword evidence="11" id="KW-1185">Reference proteome</keyword>
<feature type="transmembrane region" description="Helical" evidence="8">
    <location>
        <begin position="211"/>
        <end position="231"/>
    </location>
</feature>
<evidence type="ECO:0000256" key="4">
    <source>
        <dbReference type="ARBA" id="ARBA00022741"/>
    </source>
</evidence>
<dbReference type="PANTHER" id="PTHR43289:SF6">
    <property type="entry name" value="SERINE_THREONINE-PROTEIN KINASE NEKL-3"/>
    <property type="match status" value="1"/>
</dbReference>
<evidence type="ECO:0000256" key="7">
    <source>
        <dbReference type="PROSITE-ProRule" id="PRU10141"/>
    </source>
</evidence>
<evidence type="ECO:0000256" key="5">
    <source>
        <dbReference type="ARBA" id="ARBA00022777"/>
    </source>
</evidence>
<keyword evidence="5 10" id="KW-0418">Kinase</keyword>
<dbReference type="EMBL" id="CP036267">
    <property type="protein sequence ID" value="QDT33033.1"/>
    <property type="molecule type" value="Genomic_DNA"/>
</dbReference>
<feature type="binding site" evidence="7">
    <location>
        <position position="287"/>
    </location>
    <ligand>
        <name>ATP</name>
        <dbReference type="ChEBI" id="CHEBI:30616"/>
    </ligand>
</feature>
<proteinExistence type="predicted"/>
<keyword evidence="8" id="KW-1133">Transmembrane helix</keyword>
<dbReference type="Gene3D" id="1.10.510.10">
    <property type="entry name" value="Transferase(Phosphotransferase) domain 1"/>
    <property type="match status" value="1"/>
</dbReference>
<dbReference type="InterPro" id="IPR000719">
    <property type="entry name" value="Prot_kinase_dom"/>
</dbReference>
<evidence type="ECO:0000256" key="2">
    <source>
        <dbReference type="ARBA" id="ARBA00022527"/>
    </source>
</evidence>
<evidence type="ECO:0000256" key="8">
    <source>
        <dbReference type="SAM" id="Phobius"/>
    </source>
</evidence>
<feature type="transmembrane region" description="Helical" evidence="8">
    <location>
        <begin position="60"/>
        <end position="78"/>
    </location>
</feature>
<dbReference type="OrthoDB" id="6111975at2"/>
<dbReference type="Gene3D" id="3.30.200.20">
    <property type="entry name" value="Phosphorylase Kinase, domain 1"/>
    <property type="match status" value="1"/>
</dbReference>
<dbReference type="Proteomes" id="UP000315724">
    <property type="component" value="Chromosome"/>
</dbReference>
<name>A0A517QN23_9PLAN</name>
<organism evidence="10 11">
    <name type="scientific">Thalassoglobus polymorphus</name>
    <dbReference type="NCBI Taxonomy" id="2527994"/>
    <lineage>
        <taxon>Bacteria</taxon>
        <taxon>Pseudomonadati</taxon>
        <taxon>Planctomycetota</taxon>
        <taxon>Planctomycetia</taxon>
        <taxon>Planctomycetales</taxon>
        <taxon>Planctomycetaceae</taxon>
        <taxon>Thalassoglobus</taxon>
    </lineage>
</organism>
<accession>A0A517QN23</accession>
<gene>
    <name evidence="10" type="primary">pknB_12</name>
    <name evidence="10" type="ORF">Mal48_22850</name>
</gene>
<dbReference type="FunFam" id="1.10.510.10:FF:000021">
    <property type="entry name" value="Serine/threonine protein kinase"/>
    <property type="match status" value="1"/>
</dbReference>
<feature type="transmembrane region" description="Helical" evidence="8">
    <location>
        <begin position="119"/>
        <end position="142"/>
    </location>
</feature>
<feature type="transmembrane region" description="Helical" evidence="8">
    <location>
        <begin position="174"/>
        <end position="196"/>
    </location>
</feature>
<dbReference type="GO" id="GO:0005524">
    <property type="term" value="F:ATP binding"/>
    <property type="evidence" value="ECO:0007669"/>
    <property type="project" value="UniProtKB-UniRule"/>
</dbReference>
<feature type="domain" description="Protein kinase" evidence="9">
    <location>
        <begin position="249"/>
        <end position="514"/>
    </location>
</feature>
<sequence length="572" mass="64033">MVDAQNQETIIANLESTPAKSRISSRSAWKWAANFVEGTGLDFSNEINTVLSQRLKISSLILFVSFFVLYVKDLFFGGAKFGVMETPVQIFHFLALAVNGIVALRLCTNCSHLNRHLRIVEVLIFGCSTIFFLVVTYGIVVLSASRGFLYPVETPWLILIFIYALFIPNSWQRAFMVTLTMGLAPIAVMGVSYVMVPDFREIIHQSQNRGILVQSSMAMMMAVVVATWGVWTIRSLRAAAFEAKKLGQYRLKRLLGRGGMGEVHLAEHTLLKRPCAIKLIRPEMAVKAETLKRFEREVQATAQLTHWNTIEIYDYGMAEDGTFYYVMEYLPGLNIDQIVAEHGPMPASRAIHFLKQTCDALSEAHAKGLVHRDIKPANIFAAKRGGTYDVGKLLDFGLVRSDDIEFDAKLTQEGRITGTPLYMSPEQATGDDSDARSDIYSLGGVAYYLLTGEPPFQETKPVKLILAHVQTIPPKPSTIRADVPEDLEEIVMKCLSKDPKDRYQSVDELREALVATADNGIWNRQKATDWWQSNGCPKRRFLEECILHGKELPESNFAEAGFSEKTNVMIGA</sequence>
<dbReference type="Pfam" id="PF00069">
    <property type="entry name" value="Pkinase"/>
    <property type="match status" value="1"/>
</dbReference>
<dbReference type="EC" id="2.7.11.1" evidence="1"/>
<evidence type="ECO:0000313" key="11">
    <source>
        <dbReference type="Proteomes" id="UP000315724"/>
    </source>
</evidence>
<keyword evidence="8" id="KW-0812">Transmembrane</keyword>
<keyword evidence="2" id="KW-0723">Serine/threonine-protein kinase</keyword>
<dbReference type="PROSITE" id="PS00107">
    <property type="entry name" value="PROTEIN_KINASE_ATP"/>
    <property type="match status" value="1"/>
</dbReference>
<dbReference type="InterPro" id="IPR011009">
    <property type="entry name" value="Kinase-like_dom_sf"/>
</dbReference>
<dbReference type="SUPFAM" id="SSF56112">
    <property type="entry name" value="Protein kinase-like (PK-like)"/>
    <property type="match status" value="1"/>
</dbReference>